<dbReference type="Gene3D" id="2.60.40.1120">
    <property type="entry name" value="Carboxypeptidase-like, regulatory domain"/>
    <property type="match status" value="1"/>
</dbReference>
<evidence type="ECO:0000259" key="4">
    <source>
        <dbReference type="Pfam" id="PF14905"/>
    </source>
</evidence>
<proteinExistence type="predicted"/>
<keyword evidence="6" id="KW-1185">Reference proteome</keyword>
<dbReference type="AlphaFoldDB" id="A0A4S8I1L4"/>
<dbReference type="InterPro" id="IPR036942">
    <property type="entry name" value="Beta-barrel_TonB_sf"/>
</dbReference>
<reference evidence="5 6" key="1">
    <citation type="submission" date="2019-04" db="EMBL/GenBank/DDBJ databases">
        <title>Niastella caeni sp. nov., isolated from activated sludge.</title>
        <authorList>
            <person name="Sheng M."/>
        </authorList>
    </citation>
    <scope>NUCLEOTIDE SEQUENCE [LARGE SCALE GENOMIC DNA]</scope>
    <source>
        <strain evidence="5 6">HX-2-15</strain>
    </source>
</reference>
<dbReference type="InterPro" id="IPR041700">
    <property type="entry name" value="OMP_b-brl_3"/>
</dbReference>
<dbReference type="EMBL" id="STFF01000001">
    <property type="protein sequence ID" value="THU41825.1"/>
    <property type="molecule type" value="Genomic_DNA"/>
</dbReference>
<dbReference type="OrthoDB" id="606930at2"/>
<organism evidence="5 6">
    <name type="scientific">Niastella caeni</name>
    <dbReference type="NCBI Taxonomy" id="2569763"/>
    <lineage>
        <taxon>Bacteria</taxon>
        <taxon>Pseudomonadati</taxon>
        <taxon>Bacteroidota</taxon>
        <taxon>Chitinophagia</taxon>
        <taxon>Chitinophagales</taxon>
        <taxon>Chitinophagaceae</taxon>
        <taxon>Niastella</taxon>
    </lineage>
</organism>
<evidence type="ECO:0000256" key="2">
    <source>
        <dbReference type="ARBA" id="ARBA00023136"/>
    </source>
</evidence>
<dbReference type="SUPFAM" id="SSF49478">
    <property type="entry name" value="Cna protein B-type domain"/>
    <property type="match status" value="1"/>
</dbReference>
<evidence type="ECO:0000256" key="3">
    <source>
        <dbReference type="ARBA" id="ARBA00023237"/>
    </source>
</evidence>
<name>A0A4S8I1L4_9BACT</name>
<dbReference type="Pfam" id="PF14905">
    <property type="entry name" value="OMP_b-brl_3"/>
    <property type="match status" value="1"/>
</dbReference>
<dbReference type="Pfam" id="PF13620">
    <property type="entry name" value="CarboxypepD_reg"/>
    <property type="match status" value="1"/>
</dbReference>
<dbReference type="GO" id="GO:0009279">
    <property type="term" value="C:cell outer membrane"/>
    <property type="evidence" value="ECO:0007669"/>
    <property type="project" value="UniProtKB-SubCell"/>
</dbReference>
<keyword evidence="3" id="KW-0998">Cell outer membrane</keyword>
<evidence type="ECO:0000313" key="6">
    <source>
        <dbReference type="Proteomes" id="UP000306918"/>
    </source>
</evidence>
<accession>A0A4S8I1L4</accession>
<gene>
    <name evidence="5" type="ORF">FAM09_06905</name>
</gene>
<evidence type="ECO:0000256" key="1">
    <source>
        <dbReference type="ARBA" id="ARBA00004442"/>
    </source>
</evidence>
<evidence type="ECO:0000313" key="5">
    <source>
        <dbReference type="EMBL" id="THU41825.1"/>
    </source>
</evidence>
<dbReference type="Proteomes" id="UP000306918">
    <property type="component" value="Unassembled WGS sequence"/>
</dbReference>
<dbReference type="SUPFAM" id="SSF56935">
    <property type="entry name" value="Porins"/>
    <property type="match status" value="1"/>
</dbReference>
<sequence length="938" mass="104831">MTGMKKIYLLIVTCFLYSFLLAQKNGVVKGIALDTLAKQPVLSATVTLLQKKDSSLVAFSMTDNKGQFEITGLANGEYRLLATHVNYHNTNVQFTIDDSHKQVNLGNVIMNDVTRVLAEVVVTAEAPPVTLLDDTVQYNAGSFKTAPNATVEQLLKKMPGIKVEKDGTVKAQGQEVKKVLVDGKEFFGNDPKLATRNLPADAVDKVQVYDKMSDQAQLTGFDDGNSEKTINLKLKKDKKKGMFGKVMAGGGTNNRYEGRFNVNSFKGARQFSVIGMGNNTNAAGFSFMDMLSFNGGMSNMQQSGGGTIEINLRNDDGNNQNDNNGIRTIWGGGFNYNNIIGNKTNFTSNYFYNRYNPNTESHIQRQYFLPDSSYLYNQNAFSKNLNNSHKLNLGADIQLDSFHSIKISPSLGYQRTSTSTLSDYNTFSLAQKPGSSGYSNAESASQGYNFRNDILFRKKFRRGGRTLSLSLQNNLNASDGDGSLVSANTYRNTAGSVIRTDSINQRNTNSSDLNSYTARLVYTEPIFKRSLLEFSVAKSNSKSTAQKTTYDYNTISGKFDQLNDRLTNNYENNYGYNTAGIRWRMQQRKFNASVGVNWQQAELEGTILSNGKDSIINKTFYNLLPNARLQYNFTKFRNLRLNYTTSTKQPSVSQLQPVPDNSDPLNIKAGNADLKQELTHAVQLNFFSVNPFRNKNLFAFVNLRRTDNKIVDSDTIDSVGIKTTRPVNVDGAYEVTGSVNVGLPVRFLKGTVNFSTNGSYTKNRSFINGAGNMINTLNIGPDVRFEINASEKLDISLTAGINYYRTQYSLQANLNTEYLSQQFSTEINWQLPKRFYFNTEFTYAINSQRASGFNTKVPLWNAFISKQFLRFNRGEIKLSAFDLLKQNIGVSRSTSQNYIEDKRVKNLQRFFLLSFTYSLTKNGLSAPGEAGGIHIIKR</sequence>
<comment type="caution">
    <text evidence="5">The sequence shown here is derived from an EMBL/GenBank/DDBJ whole genome shotgun (WGS) entry which is preliminary data.</text>
</comment>
<feature type="domain" description="Outer membrane protein beta-barrel" evidence="4">
    <location>
        <begin position="458"/>
        <end position="917"/>
    </location>
</feature>
<dbReference type="Gene3D" id="2.40.170.20">
    <property type="entry name" value="TonB-dependent receptor, beta-barrel domain"/>
    <property type="match status" value="1"/>
</dbReference>
<comment type="subcellular location">
    <subcellularLocation>
        <location evidence="1">Cell outer membrane</location>
    </subcellularLocation>
</comment>
<keyword evidence="2" id="KW-0472">Membrane</keyword>
<protein>
    <recommendedName>
        <fullName evidence="4">Outer membrane protein beta-barrel domain-containing protein</fullName>
    </recommendedName>
</protein>